<dbReference type="PANTHER" id="PTHR22911:SF137">
    <property type="entry name" value="SOLUTE CARRIER FAMILY 35 MEMBER G2-RELATED"/>
    <property type="match status" value="1"/>
</dbReference>
<keyword evidence="2" id="KW-1133">Transmembrane helix</keyword>
<evidence type="ECO:0000313" key="5">
    <source>
        <dbReference type="Proteomes" id="UP000050509"/>
    </source>
</evidence>
<organism evidence="4 5">
    <name type="scientific">Kouleothrix aurantiaca</name>
    <dbReference type="NCBI Taxonomy" id="186479"/>
    <lineage>
        <taxon>Bacteria</taxon>
        <taxon>Bacillati</taxon>
        <taxon>Chloroflexota</taxon>
        <taxon>Chloroflexia</taxon>
        <taxon>Chloroflexales</taxon>
        <taxon>Roseiflexineae</taxon>
        <taxon>Roseiflexaceae</taxon>
        <taxon>Kouleothrix</taxon>
    </lineage>
</organism>
<reference evidence="4 5" key="1">
    <citation type="submission" date="2015-09" db="EMBL/GenBank/DDBJ databases">
        <title>Draft genome sequence of Kouleothrix aurantiaca JCM 19913.</title>
        <authorList>
            <person name="Hemp J."/>
        </authorList>
    </citation>
    <scope>NUCLEOTIDE SEQUENCE [LARGE SCALE GENOMIC DNA]</scope>
    <source>
        <strain evidence="4 5">COM-B</strain>
    </source>
</reference>
<feature type="transmembrane region" description="Helical" evidence="2">
    <location>
        <begin position="6"/>
        <end position="24"/>
    </location>
</feature>
<gene>
    <name evidence="4" type="ORF">SE17_11280</name>
</gene>
<dbReference type="SUPFAM" id="SSF103481">
    <property type="entry name" value="Multidrug resistance efflux transporter EmrE"/>
    <property type="match status" value="1"/>
</dbReference>
<keyword evidence="2" id="KW-0472">Membrane</keyword>
<name>A0A0P9DSG9_9CHLR</name>
<protein>
    <recommendedName>
        <fullName evidence="3">EamA domain-containing protein</fullName>
    </recommendedName>
</protein>
<dbReference type="AlphaFoldDB" id="A0A0P9DSG9"/>
<dbReference type="PANTHER" id="PTHR22911">
    <property type="entry name" value="ACYL-MALONYL CONDENSING ENZYME-RELATED"/>
    <property type="match status" value="1"/>
</dbReference>
<accession>A0A0P9DSG9</accession>
<feature type="transmembrane region" description="Helical" evidence="2">
    <location>
        <begin position="116"/>
        <end position="132"/>
    </location>
</feature>
<dbReference type="Proteomes" id="UP000050509">
    <property type="component" value="Unassembled WGS sequence"/>
</dbReference>
<feature type="transmembrane region" description="Helical" evidence="2">
    <location>
        <begin position="182"/>
        <end position="203"/>
    </location>
</feature>
<dbReference type="GO" id="GO:0016020">
    <property type="term" value="C:membrane"/>
    <property type="evidence" value="ECO:0007669"/>
    <property type="project" value="InterPro"/>
</dbReference>
<dbReference type="Gene3D" id="1.10.3730.20">
    <property type="match status" value="1"/>
</dbReference>
<evidence type="ECO:0000313" key="4">
    <source>
        <dbReference type="EMBL" id="KPV53150.1"/>
    </source>
</evidence>
<dbReference type="EMBL" id="LJCR01000327">
    <property type="protein sequence ID" value="KPV53150.1"/>
    <property type="molecule type" value="Genomic_DNA"/>
</dbReference>
<comment type="similarity">
    <text evidence="1">Belongs to the EamA transporter family.</text>
</comment>
<dbReference type="InterPro" id="IPR037185">
    <property type="entry name" value="EmrE-like"/>
</dbReference>
<feature type="transmembrane region" description="Helical" evidence="2">
    <location>
        <begin position="219"/>
        <end position="242"/>
    </location>
</feature>
<feature type="transmembrane region" description="Helical" evidence="2">
    <location>
        <begin position="60"/>
        <end position="78"/>
    </location>
</feature>
<evidence type="ECO:0000259" key="3">
    <source>
        <dbReference type="Pfam" id="PF00892"/>
    </source>
</evidence>
<evidence type="ECO:0000256" key="1">
    <source>
        <dbReference type="ARBA" id="ARBA00007362"/>
    </source>
</evidence>
<evidence type="ECO:0000256" key="2">
    <source>
        <dbReference type="SAM" id="Phobius"/>
    </source>
</evidence>
<feature type="transmembrane region" description="Helical" evidence="2">
    <location>
        <begin position="248"/>
        <end position="265"/>
    </location>
</feature>
<comment type="caution">
    <text evidence="4">The sequence shown here is derived from an EMBL/GenBank/DDBJ whole genome shotgun (WGS) entry which is preliminary data.</text>
</comment>
<dbReference type="Pfam" id="PF00892">
    <property type="entry name" value="EamA"/>
    <property type="match status" value="2"/>
</dbReference>
<feature type="transmembrane region" description="Helical" evidence="2">
    <location>
        <begin position="90"/>
        <end position="110"/>
    </location>
</feature>
<feature type="domain" description="EamA" evidence="3">
    <location>
        <begin position="152"/>
        <end position="287"/>
    </location>
</feature>
<feature type="transmembrane region" description="Helical" evidence="2">
    <location>
        <begin position="153"/>
        <end position="170"/>
    </location>
</feature>
<feature type="transmembrane region" description="Helical" evidence="2">
    <location>
        <begin position="31"/>
        <end position="54"/>
    </location>
</feature>
<sequence length="289" mass="30767">MWALYALMAALLTSFLPIINKRILTTAEVAVVAWVPNALSLPVLLVITLALIGWPRVGGLFLLAVLASGVLNLVATLVSTRALQLADASLATPFLSFNPAFTLLLSSFTLREVPSVRGIVGVMLIVVGAYLFQLREVGKGLLAPVRALAHQPGILLAIGASFVWGLTPIFEKIAIQHTSPENPLMVAFATTLVTVVLLTPALWRRRTDLLDQLCWHRPLFGAAGLISGVAPLFGFSAIALGYVGYVTALFKLGAILTVVWGALLLKEHGLRERLPATAVMVIGGLLIAL</sequence>
<proteinExistence type="inferred from homology"/>
<feature type="domain" description="EamA" evidence="3">
    <location>
        <begin position="2"/>
        <end position="132"/>
    </location>
</feature>
<keyword evidence="2" id="KW-0812">Transmembrane</keyword>
<keyword evidence="5" id="KW-1185">Reference proteome</keyword>
<dbReference type="InterPro" id="IPR000620">
    <property type="entry name" value="EamA_dom"/>
</dbReference>